<dbReference type="InterPro" id="IPR011650">
    <property type="entry name" value="Peptidase_M20_dimer"/>
</dbReference>
<dbReference type="AlphaFoldDB" id="A0A329MRM9"/>
<dbReference type="Pfam" id="PF07687">
    <property type="entry name" value="M20_dimer"/>
    <property type="match status" value="1"/>
</dbReference>
<dbReference type="InterPro" id="IPR050072">
    <property type="entry name" value="Peptidase_M20A"/>
</dbReference>
<dbReference type="PANTHER" id="PTHR43808">
    <property type="entry name" value="ACETYLORNITHINE DEACETYLASE"/>
    <property type="match status" value="1"/>
</dbReference>
<dbReference type="Pfam" id="PF01546">
    <property type="entry name" value="Peptidase_M20"/>
    <property type="match status" value="1"/>
</dbReference>
<organism evidence="2 3">
    <name type="scientific">Paenibacillus contaminans</name>
    <dbReference type="NCBI Taxonomy" id="450362"/>
    <lineage>
        <taxon>Bacteria</taxon>
        <taxon>Bacillati</taxon>
        <taxon>Bacillota</taxon>
        <taxon>Bacilli</taxon>
        <taxon>Bacillales</taxon>
        <taxon>Paenibacillaceae</taxon>
        <taxon>Paenibacillus</taxon>
    </lineage>
</organism>
<sequence>MVRQGSFEESIRQWVNANRERIVDQVGDLVKFDTVNQITTGKEKDSQVHIRGVLEALHMEVDLYSPEDVPGFREHPAYFPGKDYADRPNVIGTKRGIGGGKSLVFSSHIDTAVVAPGWSRSPWEPWIDGDRLYGLGSFDMKGGLAASIMAVQCLNELGVKLQGDVLIESVVDEEFGGANGTLAGRIRGDNPDAAIVPEPTNLAVCPASKGGALWRITFRGTTGLSFSGETIVNPVYAASKFMSFLERFEQARSEQPGPAPWYENDRYLPIVITRVEAGDMTAPLCDAGPTECHVDIWIECYPGTDEEQLKQELLDAFARDGGKEIVSGPYAPTFSKMIRFLPGSEMTPGHPLIGILADEVERTTGETAAVQGAPFACDAFMFNLHSPTPAIVIGPKGANAHAPDEYVEISSLLQLVEIYAQTIVKWCGAAEERQ</sequence>
<evidence type="ECO:0000313" key="3">
    <source>
        <dbReference type="Proteomes" id="UP000250369"/>
    </source>
</evidence>
<gene>
    <name evidence="2" type="ORF">DQG23_06600</name>
</gene>
<evidence type="ECO:0000313" key="2">
    <source>
        <dbReference type="EMBL" id="RAV22595.1"/>
    </source>
</evidence>
<dbReference type="Proteomes" id="UP000250369">
    <property type="component" value="Unassembled WGS sequence"/>
</dbReference>
<dbReference type="Gene3D" id="3.30.70.360">
    <property type="match status" value="1"/>
</dbReference>
<dbReference type="SUPFAM" id="SSF53187">
    <property type="entry name" value="Zn-dependent exopeptidases"/>
    <property type="match status" value="1"/>
</dbReference>
<feature type="domain" description="Peptidase M20 dimerisation" evidence="1">
    <location>
        <begin position="208"/>
        <end position="319"/>
    </location>
</feature>
<dbReference type="InterPro" id="IPR002933">
    <property type="entry name" value="Peptidase_M20"/>
</dbReference>
<dbReference type="RefSeq" id="WP_113030001.1">
    <property type="nucleotide sequence ID" value="NZ_QMFB01000002.1"/>
</dbReference>
<comment type="caution">
    <text evidence="2">The sequence shown here is derived from an EMBL/GenBank/DDBJ whole genome shotgun (WGS) entry which is preliminary data.</text>
</comment>
<dbReference type="Gene3D" id="3.40.630.10">
    <property type="entry name" value="Zn peptidases"/>
    <property type="match status" value="1"/>
</dbReference>
<protein>
    <recommendedName>
        <fullName evidence="1">Peptidase M20 dimerisation domain-containing protein</fullName>
    </recommendedName>
</protein>
<dbReference type="GO" id="GO:0016787">
    <property type="term" value="F:hydrolase activity"/>
    <property type="evidence" value="ECO:0007669"/>
    <property type="project" value="InterPro"/>
</dbReference>
<dbReference type="PANTHER" id="PTHR43808:SF25">
    <property type="entry name" value="PEPTIDASE M20 DIMERISATION DOMAIN-CONTAINING PROTEIN"/>
    <property type="match status" value="1"/>
</dbReference>
<reference evidence="2 3" key="1">
    <citation type="journal article" date="2009" name="Int. J. Syst. Evol. Microbiol.">
        <title>Paenibacillus contaminans sp. nov., isolated from a contaminated laboratory plate.</title>
        <authorList>
            <person name="Chou J.H."/>
            <person name="Lee J.H."/>
            <person name="Lin M.C."/>
            <person name="Chang P.S."/>
            <person name="Arun A.B."/>
            <person name="Young C.C."/>
            <person name="Chen W.M."/>
        </authorList>
    </citation>
    <scope>NUCLEOTIDE SEQUENCE [LARGE SCALE GENOMIC DNA]</scope>
    <source>
        <strain evidence="2 3">CKOBP-6</strain>
    </source>
</reference>
<accession>A0A329MRM9</accession>
<keyword evidence="3" id="KW-1185">Reference proteome</keyword>
<dbReference type="EMBL" id="QMFB01000002">
    <property type="protein sequence ID" value="RAV22595.1"/>
    <property type="molecule type" value="Genomic_DNA"/>
</dbReference>
<evidence type="ECO:0000259" key="1">
    <source>
        <dbReference type="Pfam" id="PF07687"/>
    </source>
</evidence>
<dbReference type="OrthoDB" id="9792335at2"/>
<name>A0A329MRM9_9BACL</name>
<proteinExistence type="predicted"/>